<dbReference type="PANTHER" id="PTHR43618">
    <property type="entry name" value="7-ALPHA-HYDROXYSTEROID DEHYDROGENASE"/>
    <property type="match status" value="1"/>
</dbReference>
<dbReference type="PRINTS" id="PR00080">
    <property type="entry name" value="SDRFAMILY"/>
</dbReference>
<evidence type="ECO:0000256" key="3">
    <source>
        <dbReference type="ARBA" id="ARBA00023002"/>
    </source>
</evidence>
<dbReference type="InterPro" id="IPR036291">
    <property type="entry name" value="NAD(P)-bd_dom_sf"/>
</dbReference>
<feature type="coiled-coil region" evidence="4">
    <location>
        <begin position="575"/>
        <end position="616"/>
    </location>
</feature>
<accession>A0A6G0WZX5</accession>
<evidence type="ECO:0000313" key="6">
    <source>
        <dbReference type="Proteomes" id="UP000481153"/>
    </source>
</evidence>
<dbReference type="PRINTS" id="PR00081">
    <property type="entry name" value="GDHRDH"/>
</dbReference>
<keyword evidence="3" id="KW-0560">Oxidoreductase</keyword>
<reference evidence="5 6" key="1">
    <citation type="submission" date="2019-07" db="EMBL/GenBank/DDBJ databases">
        <title>Genomics analysis of Aphanomyces spp. identifies a new class of oomycete effector associated with host adaptation.</title>
        <authorList>
            <person name="Gaulin E."/>
        </authorList>
    </citation>
    <scope>NUCLEOTIDE SEQUENCE [LARGE SCALE GENOMIC DNA]</scope>
    <source>
        <strain evidence="5 6">ATCC 201684</strain>
    </source>
</reference>
<organism evidence="5 6">
    <name type="scientific">Aphanomyces euteiches</name>
    <dbReference type="NCBI Taxonomy" id="100861"/>
    <lineage>
        <taxon>Eukaryota</taxon>
        <taxon>Sar</taxon>
        <taxon>Stramenopiles</taxon>
        <taxon>Oomycota</taxon>
        <taxon>Saprolegniomycetes</taxon>
        <taxon>Saprolegniales</taxon>
        <taxon>Verrucalvaceae</taxon>
        <taxon>Aphanomyces</taxon>
    </lineage>
</organism>
<dbReference type="Gene3D" id="3.40.50.720">
    <property type="entry name" value="NAD(P)-binding Rossmann-like Domain"/>
    <property type="match status" value="1"/>
</dbReference>
<evidence type="ECO:0000256" key="4">
    <source>
        <dbReference type="SAM" id="Coils"/>
    </source>
</evidence>
<dbReference type="AlphaFoldDB" id="A0A6G0WZX5"/>
<sequence length="627" mass="69408">MEVNKLFGVDGQVVLITGGSRGIGKMMAEGFVRNGAKVYISSRDKKACDETANELNAIGRGQCIPIPEDLSTIEGCQRLATALQERESKLHTLINNSGIAWGGGFPTHDKKGWNKVMDLNLTAPFFLTKFLLPVLQTNARVINVGSVAGVMPQKIGTFAYDTSKAAVHHLTKVLAAELAPLKINVNCIAPGLVPTKMSKQIVFVTGKKFEEMAVEGIPLSRPGVPTDMAGAALFFASPASAWITGATLVVDGGQVNAARSGGESKLTSKHPTVKTKLPVLTQPTSPRLSDVALTTVFKSDFMLLAMKYDKLLRLWGKESKRSNQTSCDYEMKSILAQNTTAEAIQAKLKCKSLHEAVCTLSLQMDLKCLVEKKMEAIEKLVLQNTHVESSNPEEHNYPATLSRLPTFLAMIDRLMQLHSSAEEATKRPPPITNQSNNLPILPQTEEDTSQVKQLKNQVIELEAKLEEHNAKYLQAETKLHRELDALKEECTTQNQTIKNVHDKIQASQRDLVHAKQELETAQCKIELLQQECHRHDKALAKALDARDSISKQLIERDATVCQLKSEIINAKQQLDKQTNQDVQEITKKLANAQDKIELLQSKIQQFEMLVAGYTEEDDALVHRIERW</sequence>
<dbReference type="InterPro" id="IPR052178">
    <property type="entry name" value="Sec_Metab_Biosynth_SDR"/>
</dbReference>
<dbReference type="EMBL" id="VJMJ01000126">
    <property type="protein sequence ID" value="KAF0733086.1"/>
    <property type="molecule type" value="Genomic_DNA"/>
</dbReference>
<comment type="caution">
    <text evidence="5">The sequence shown here is derived from an EMBL/GenBank/DDBJ whole genome shotgun (WGS) entry which is preliminary data.</text>
</comment>
<keyword evidence="2" id="KW-0521">NADP</keyword>
<proteinExistence type="inferred from homology"/>
<evidence type="ECO:0000256" key="1">
    <source>
        <dbReference type="ARBA" id="ARBA00006484"/>
    </source>
</evidence>
<comment type="similarity">
    <text evidence="1">Belongs to the short-chain dehydrogenases/reductases (SDR) family.</text>
</comment>
<evidence type="ECO:0000313" key="5">
    <source>
        <dbReference type="EMBL" id="KAF0733086.1"/>
    </source>
</evidence>
<dbReference type="Proteomes" id="UP000481153">
    <property type="component" value="Unassembled WGS sequence"/>
</dbReference>
<dbReference type="Pfam" id="PF13561">
    <property type="entry name" value="adh_short_C2"/>
    <property type="match status" value="1"/>
</dbReference>
<dbReference type="GO" id="GO:0016491">
    <property type="term" value="F:oxidoreductase activity"/>
    <property type="evidence" value="ECO:0007669"/>
    <property type="project" value="UniProtKB-KW"/>
</dbReference>
<name>A0A6G0WZX5_9STRA</name>
<dbReference type="FunFam" id="3.40.50.720:FF:000084">
    <property type="entry name" value="Short-chain dehydrogenase reductase"/>
    <property type="match status" value="1"/>
</dbReference>
<feature type="coiled-coil region" evidence="4">
    <location>
        <begin position="444"/>
        <end position="538"/>
    </location>
</feature>
<gene>
    <name evidence="5" type="ORF">Ae201684_009908</name>
</gene>
<dbReference type="PANTHER" id="PTHR43618:SF8">
    <property type="entry name" value="7ALPHA-HYDROXYSTEROID DEHYDROGENASE"/>
    <property type="match status" value="1"/>
</dbReference>
<dbReference type="InterPro" id="IPR002347">
    <property type="entry name" value="SDR_fam"/>
</dbReference>
<evidence type="ECO:0000256" key="2">
    <source>
        <dbReference type="ARBA" id="ARBA00022857"/>
    </source>
</evidence>
<keyword evidence="4" id="KW-0175">Coiled coil</keyword>
<protein>
    <submittedName>
        <fullName evidence="5">Uncharacterized protein</fullName>
    </submittedName>
</protein>
<keyword evidence="6" id="KW-1185">Reference proteome</keyword>
<dbReference type="VEuPathDB" id="FungiDB:AeMF1_019110"/>
<dbReference type="SUPFAM" id="SSF51735">
    <property type="entry name" value="NAD(P)-binding Rossmann-fold domains"/>
    <property type="match status" value="1"/>
</dbReference>